<dbReference type="InterPro" id="IPR003615">
    <property type="entry name" value="HNH_nuc"/>
</dbReference>
<dbReference type="Proteomes" id="UP000547444">
    <property type="component" value="Unassembled WGS sequence"/>
</dbReference>
<dbReference type="RefSeq" id="WP_167163427.1">
    <property type="nucleotide sequence ID" value="NZ_JAANOW010000003.1"/>
</dbReference>
<dbReference type="GO" id="GO:0004519">
    <property type="term" value="F:endonuclease activity"/>
    <property type="evidence" value="ECO:0007669"/>
    <property type="project" value="InterPro"/>
</dbReference>
<accession>A0A7X5ZFE4</accession>
<dbReference type="EMBL" id="JAANOW010000003">
    <property type="protein sequence ID" value="NIH98080.1"/>
    <property type="molecule type" value="Genomic_DNA"/>
</dbReference>
<dbReference type="SUPFAM" id="SSF54171">
    <property type="entry name" value="DNA-binding domain"/>
    <property type="match status" value="1"/>
</dbReference>
<sequence length="165" mass="18354">MSNVEARFWAKVDPSGPWCELLGSNCWVWLGSTKGKGGYGSFFSGRGETTGAHRYSYELHVGPIPAGADIDHRCHRPNCVNPSHLRPSTRKQNMENLTGAHSDSRTGIRGVWRHRGRWRGAVMHFGKRVYVGVFDTPEQAEAAVVAKRNALFSFNDADRIEVADV</sequence>
<dbReference type="InterPro" id="IPR044925">
    <property type="entry name" value="His-Me_finger_sf"/>
</dbReference>
<proteinExistence type="predicted"/>
<protein>
    <recommendedName>
        <fullName evidence="1">HNH nuclease domain-containing protein</fullName>
    </recommendedName>
</protein>
<evidence type="ECO:0000259" key="1">
    <source>
        <dbReference type="Pfam" id="PF13392"/>
    </source>
</evidence>
<comment type="caution">
    <text evidence="2">The sequence shown here is derived from an EMBL/GenBank/DDBJ whole genome shotgun (WGS) entry which is preliminary data.</text>
</comment>
<dbReference type="InterPro" id="IPR016177">
    <property type="entry name" value="DNA-bd_dom_sf"/>
</dbReference>
<name>A0A7X5ZFE4_9MYCO</name>
<dbReference type="InterPro" id="IPR044930">
    <property type="entry name" value="Homing_endonuclease_His-Me"/>
</dbReference>
<organism evidence="2 3">
    <name type="scientific">Mycolicibacterium fluoranthenivorans</name>
    <dbReference type="NCBI Taxonomy" id="258505"/>
    <lineage>
        <taxon>Bacteria</taxon>
        <taxon>Bacillati</taxon>
        <taxon>Actinomycetota</taxon>
        <taxon>Actinomycetes</taxon>
        <taxon>Mycobacteriales</taxon>
        <taxon>Mycobacteriaceae</taxon>
        <taxon>Mycolicibacterium</taxon>
    </lineage>
</organism>
<dbReference type="SUPFAM" id="SSF54060">
    <property type="entry name" value="His-Me finger endonucleases"/>
    <property type="match status" value="1"/>
</dbReference>
<dbReference type="Gene3D" id="3.90.75.10">
    <property type="entry name" value="Homing Intron 3 (I-ppo) Encoded Endonuclease, Chain A"/>
    <property type="match status" value="1"/>
</dbReference>
<dbReference type="AlphaFoldDB" id="A0A7X5ZFE4"/>
<keyword evidence="3" id="KW-1185">Reference proteome</keyword>
<reference evidence="2 3" key="1">
    <citation type="submission" date="2020-03" db="EMBL/GenBank/DDBJ databases">
        <title>Sequencing the genomes of 1000 actinobacteria strains.</title>
        <authorList>
            <person name="Klenk H.-P."/>
        </authorList>
    </citation>
    <scope>NUCLEOTIDE SEQUENCE [LARGE SCALE GENOMIC DNA]</scope>
    <source>
        <strain evidence="2 3">DSM 44556</strain>
    </source>
</reference>
<gene>
    <name evidence="2" type="ORF">FHU31_005086</name>
</gene>
<evidence type="ECO:0000313" key="2">
    <source>
        <dbReference type="EMBL" id="NIH98080.1"/>
    </source>
</evidence>
<dbReference type="Pfam" id="PF13392">
    <property type="entry name" value="HNH_3"/>
    <property type="match status" value="1"/>
</dbReference>
<evidence type="ECO:0000313" key="3">
    <source>
        <dbReference type="Proteomes" id="UP000547444"/>
    </source>
</evidence>
<dbReference type="GO" id="GO:0003677">
    <property type="term" value="F:DNA binding"/>
    <property type="evidence" value="ECO:0007669"/>
    <property type="project" value="InterPro"/>
</dbReference>
<feature type="domain" description="HNH nuclease" evidence="1">
    <location>
        <begin position="51"/>
        <end position="94"/>
    </location>
</feature>